<feature type="transmembrane region" description="Helical" evidence="1">
    <location>
        <begin position="211"/>
        <end position="233"/>
    </location>
</feature>
<sequence>MSTRVDTPFGGLFEAVFDVDVDRTTLVVVAMLGLDALLWVLMYGGHVPMPGMSWLMEQGVPMAAPGAMELGVFHVGTLEAVFGYAVMWGVMMGAMMLPAMTRFTRDYTSAHEGTAREVVTAVAGFLASYQVVWALSAVIPLTIHALLPGGIHGFTQSNPHLAVGGALVLTGLFQLSKPKQDLLRDCCATVESHAEGLVDSATRGVEHGIECVVICFGVFFLVMLFVGEMNFFWMVALTTVVAMERIPSWGKEISVAVGVVSLLAGVVVLVVQPALGIGFTMAM</sequence>
<evidence type="ECO:0000256" key="1">
    <source>
        <dbReference type="SAM" id="Phobius"/>
    </source>
</evidence>
<gene>
    <name evidence="2" type="ORF">ACFSBT_15755</name>
</gene>
<feature type="transmembrane region" description="Helical" evidence="1">
    <location>
        <begin position="72"/>
        <end position="97"/>
    </location>
</feature>
<evidence type="ECO:0000313" key="3">
    <source>
        <dbReference type="Proteomes" id="UP001597187"/>
    </source>
</evidence>
<dbReference type="Pfam" id="PF09948">
    <property type="entry name" value="PpoB2"/>
    <property type="match status" value="1"/>
</dbReference>
<accession>A0ABD6AY25</accession>
<evidence type="ECO:0000313" key="2">
    <source>
        <dbReference type="EMBL" id="MFD1514736.1"/>
    </source>
</evidence>
<organism evidence="2 3">
    <name type="scientific">Halomarina rubra</name>
    <dbReference type="NCBI Taxonomy" id="2071873"/>
    <lineage>
        <taxon>Archaea</taxon>
        <taxon>Methanobacteriati</taxon>
        <taxon>Methanobacteriota</taxon>
        <taxon>Stenosarchaea group</taxon>
        <taxon>Halobacteria</taxon>
        <taxon>Halobacteriales</taxon>
        <taxon>Natronomonadaceae</taxon>
        <taxon>Halomarina</taxon>
    </lineage>
</organism>
<dbReference type="RefSeq" id="WP_250874675.1">
    <property type="nucleotide sequence ID" value="NZ_JALXFV010000008.1"/>
</dbReference>
<keyword evidence="1" id="KW-0812">Transmembrane</keyword>
<protein>
    <submittedName>
        <fullName evidence="2">DUF2182 domain-containing protein</fullName>
    </submittedName>
</protein>
<dbReference type="EMBL" id="JBHUDC010000008">
    <property type="protein sequence ID" value="MFD1514736.1"/>
    <property type="molecule type" value="Genomic_DNA"/>
</dbReference>
<feature type="transmembrane region" description="Helical" evidence="1">
    <location>
        <begin position="26"/>
        <end position="46"/>
    </location>
</feature>
<dbReference type="InterPro" id="IPR018688">
    <property type="entry name" value="PpoB2-like"/>
</dbReference>
<feature type="transmembrane region" description="Helical" evidence="1">
    <location>
        <begin position="118"/>
        <end position="147"/>
    </location>
</feature>
<keyword evidence="3" id="KW-1185">Reference proteome</keyword>
<name>A0ABD6AY25_9EURY</name>
<dbReference type="AlphaFoldDB" id="A0ABD6AY25"/>
<keyword evidence="1" id="KW-1133">Transmembrane helix</keyword>
<feature type="transmembrane region" description="Helical" evidence="1">
    <location>
        <begin position="253"/>
        <end position="279"/>
    </location>
</feature>
<proteinExistence type="predicted"/>
<reference evidence="2 3" key="1">
    <citation type="journal article" date="2019" name="Int. J. Syst. Evol. Microbiol.">
        <title>The Global Catalogue of Microorganisms (GCM) 10K type strain sequencing project: providing services to taxonomists for standard genome sequencing and annotation.</title>
        <authorList>
            <consortium name="The Broad Institute Genomics Platform"/>
            <consortium name="The Broad Institute Genome Sequencing Center for Infectious Disease"/>
            <person name="Wu L."/>
            <person name="Ma J."/>
        </authorList>
    </citation>
    <scope>NUCLEOTIDE SEQUENCE [LARGE SCALE GENOMIC DNA]</scope>
    <source>
        <strain evidence="2 3">CGMCC 1.12563</strain>
    </source>
</reference>
<keyword evidence="1" id="KW-0472">Membrane</keyword>
<dbReference type="Proteomes" id="UP001597187">
    <property type="component" value="Unassembled WGS sequence"/>
</dbReference>
<comment type="caution">
    <text evidence="2">The sequence shown here is derived from an EMBL/GenBank/DDBJ whole genome shotgun (WGS) entry which is preliminary data.</text>
</comment>